<dbReference type="Pfam" id="PF05721">
    <property type="entry name" value="PhyH"/>
    <property type="match status" value="1"/>
</dbReference>
<dbReference type="SUPFAM" id="SSF51197">
    <property type="entry name" value="Clavaminate synthase-like"/>
    <property type="match status" value="1"/>
</dbReference>
<dbReference type="EMBL" id="JBBUTG010000002">
    <property type="protein sequence ID" value="MEK8029981.1"/>
    <property type="molecule type" value="Genomic_DNA"/>
</dbReference>
<sequence length="233" mass="25156">MSPLNEPAPGLDLARDGAAHWRAAVPPRQIDDLIAELAAHAQVEPGRAGTRSLLAQPWCRALAAQLRDHPALQPSLAGLVAVQCTYFEKSTALNWLVTLHQDLSVPVAGRIDAPGWQGWAEKEGQWFAQPPAEVLGSLLAVRLHLDRCGIDDGPLRVVPGSHLHGRLDDEAARQWRERCGEITCLAEPGDVLALRPLTLHASSKARGTSPRRVLHIVYGPASLPDGARWAITA</sequence>
<proteinExistence type="predicted"/>
<dbReference type="Proteomes" id="UP001371218">
    <property type="component" value="Unassembled WGS sequence"/>
</dbReference>
<dbReference type="InterPro" id="IPR008775">
    <property type="entry name" value="Phytyl_CoA_dOase-like"/>
</dbReference>
<keyword evidence="1" id="KW-0560">Oxidoreductase</keyword>
<keyword evidence="1" id="KW-0223">Dioxygenase</keyword>
<dbReference type="Gene3D" id="2.60.120.620">
    <property type="entry name" value="q2cbj1_9rhob like domain"/>
    <property type="match status" value="1"/>
</dbReference>
<gene>
    <name evidence="1" type="ORF">AACH06_04025</name>
</gene>
<evidence type="ECO:0000313" key="1">
    <source>
        <dbReference type="EMBL" id="MEK8029981.1"/>
    </source>
</evidence>
<dbReference type="GO" id="GO:0051213">
    <property type="term" value="F:dioxygenase activity"/>
    <property type="evidence" value="ECO:0007669"/>
    <property type="project" value="UniProtKB-KW"/>
</dbReference>
<dbReference type="RefSeq" id="WP_341424343.1">
    <property type="nucleotide sequence ID" value="NZ_JBBUTG010000002.1"/>
</dbReference>
<keyword evidence="2" id="KW-1185">Reference proteome</keyword>
<name>A0ABU9BJ45_9BURK</name>
<evidence type="ECO:0000313" key="2">
    <source>
        <dbReference type="Proteomes" id="UP001371218"/>
    </source>
</evidence>
<reference evidence="1 2" key="1">
    <citation type="submission" date="2024-04" db="EMBL/GenBank/DDBJ databases">
        <title>Novel species of the genus Ideonella isolated from streams.</title>
        <authorList>
            <person name="Lu H."/>
        </authorList>
    </citation>
    <scope>NUCLEOTIDE SEQUENCE [LARGE SCALE GENOMIC DNA]</scope>
    <source>
        <strain evidence="1 2">DXS29W</strain>
    </source>
</reference>
<organism evidence="1 2">
    <name type="scientific">Ideonella lacteola</name>
    <dbReference type="NCBI Taxonomy" id="2984193"/>
    <lineage>
        <taxon>Bacteria</taxon>
        <taxon>Pseudomonadati</taxon>
        <taxon>Pseudomonadota</taxon>
        <taxon>Betaproteobacteria</taxon>
        <taxon>Burkholderiales</taxon>
        <taxon>Sphaerotilaceae</taxon>
        <taxon>Ideonella</taxon>
    </lineage>
</organism>
<comment type="caution">
    <text evidence="1">The sequence shown here is derived from an EMBL/GenBank/DDBJ whole genome shotgun (WGS) entry which is preliminary data.</text>
</comment>
<protein>
    <submittedName>
        <fullName evidence="1">Phytanoyl-CoA dioxygenase family protein</fullName>
    </submittedName>
</protein>
<accession>A0ABU9BJ45</accession>